<dbReference type="AlphaFoldDB" id="A0A1X3GPB6"/>
<dbReference type="Pfam" id="PF00072">
    <property type="entry name" value="Response_reg"/>
    <property type="match status" value="1"/>
</dbReference>
<evidence type="ECO:0000313" key="5">
    <source>
        <dbReference type="EMBL" id="OSJ06638.1"/>
    </source>
</evidence>
<dbReference type="Gene3D" id="3.40.50.2300">
    <property type="match status" value="1"/>
</dbReference>
<dbReference type="PANTHER" id="PTHR44591">
    <property type="entry name" value="STRESS RESPONSE REGULATOR PROTEIN 1"/>
    <property type="match status" value="1"/>
</dbReference>
<dbReference type="PANTHER" id="PTHR44591:SF14">
    <property type="entry name" value="PROTEIN PILG"/>
    <property type="match status" value="1"/>
</dbReference>
<feature type="modified residue" description="4-aspartylphosphate" evidence="3">
    <location>
        <position position="54"/>
    </location>
</feature>
<dbReference type="EMBL" id="NAFI01000178">
    <property type="protein sequence ID" value="OSJ06638.1"/>
    <property type="molecule type" value="Genomic_DNA"/>
</dbReference>
<keyword evidence="1 3" id="KW-0597">Phosphoprotein</keyword>
<comment type="caution">
    <text evidence="5">The sequence shown here is derived from an EMBL/GenBank/DDBJ whole genome shotgun (WGS) entry which is preliminary data.</text>
</comment>
<dbReference type="SMART" id="SM00448">
    <property type="entry name" value="REC"/>
    <property type="match status" value="1"/>
</dbReference>
<dbReference type="GO" id="GO:0000160">
    <property type="term" value="P:phosphorelay signal transduction system"/>
    <property type="evidence" value="ECO:0007669"/>
    <property type="project" value="UniProtKB-KW"/>
</dbReference>
<accession>A0A1X3GPB6</accession>
<dbReference type="OrthoDB" id="9796100at2"/>
<evidence type="ECO:0000256" key="2">
    <source>
        <dbReference type="ARBA" id="ARBA00023012"/>
    </source>
</evidence>
<organism evidence="5 6">
    <name type="scientific">Bradyrhizobium canariense</name>
    <dbReference type="NCBI Taxonomy" id="255045"/>
    <lineage>
        <taxon>Bacteria</taxon>
        <taxon>Pseudomonadati</taxon>
        <taxon>Pseudomonadota</taxon>
        <taxon>Alphaproteobacteria</taxon>
        <taxon>Hyphomicrobiales</taxon>
        <taxon>Nitrobacteraceae</taxon>
        <taxon>Bradyrhizobium</taxon>
    </lineage>
</organism>
<feature type="domain" description="Response regulatory" evidence="4">
    <location>
        <begin position="4"/>
        <end position="111"/>
    </location>
</feature>
<sequence length="114" mass="12787">MSHTVLVVDDDASVLDVIVDMLEDLGCEVISARSGHDALDRLKQNQDISILITDINMPGMDGHELAERARRDRPELKILQLSGREPRRDGLPMIRKPFSFEELASTMQRTTGIC</sequence>
<dbReference type="InterPro" id="IPR001789">
    <property type="entry name" value="Sig_transdc_resp-reg_receiver"/>
</dbReference>
<dbReference type="InterPro" id="IPR011006">
    <property type="entry name" value="CheY-like_superfamily"/>
</dbReference>
<evidence type="ECO:0000256" key="3">
    <source>
        <dbReference type="PROSITE-ProRule" id="PRU00169"/>
    </source>
</evidence>
<protein>
    <recommendedName>
        <fullName evidence="4">Response regulatory domain-containing protein</fullName>
    </recommendedName>
</protein>
<keyword evidence="2" id="KW-0902">Two-component regulatory system</keyword>
<dbReference type="InterPro" id="IPR050595">
    <property type="entry name" value="Bact_response_regulator"/>
</dbReference>
<dbReference type="PROSITE" id="PS50110">
    <property type="entry name" value="RESPONSE_REGULATORY"/>
    <property type="match status" value="1"/>
</dbReference>
<dbReference type="Proteomes" id="UP000193553">
    <property type="component" value="Unassembled WGS sequence"/>
</dbReference>
<name>A0A1X3GPB6_9BRAD</name>
<reference evidence="5 6" key="1">
    <citation type="submission" date="2017-03" db="EMBL/GenBank/DDBJ databases">
        <title>Whole genome sequences of fourteen strains of Bradyrhizobium canariense and one strain of Bradyrhizobium japonicum isolated from Lupinus (Papilionoideae: Genisteae) species in Algeria.</title>
        <authorList>
            <person name="Crovadore J."/>
            <person name="Chekireb D."/>
            <person name="Brachmann A."/>
            <person name="Chablais R."/>
            <person name="Cochard B."/>
            <person name="Lefort F."/>
        </authorList>
    </citation>
    <scope>NUCLEOTIDE SEQUENCE [LARGE SCALE GENOMIC DNA]</scope>
    <source>
        <strain evidence="5 6">UBMA195</strain>
    </source>
</reference>
<proteinExistence type="predicted"/>
<dbReference type="RefSeq" id="WP_085360128.1">
    <property type="nucleotide sequence ID" value="NZ_NAFD01000181.1"/>
</dbReference>
<gene>
    <name evidence="5" type="ORF">BSZ18_21265</name>
</gene>
<dbReference type="SUPFAM" id="SSF52172">
    <property type="entry name" value="CheY-like"/>
    <property type="match status" value="1"/>
</dbReference>
<evidence type="ECO:0000256" key="1">
    <source>
        <dbReference type="ARBA" id="ARBA00022553"/>
    </source>
</evidence>
<evidence type="ECO:0000259" key="4">
    <source>
        <dbReference type="PROSITE" id="PS50110"/>
    </source>
</evidence>
<evidence type="ECO:0000313" key="6">
    <source>
        <dbReference type="Proteomes" id="UP000193553"/>
    </source>
</evidence>